<comment type="caution">
    <text evidence="1">The sequence shown here is derived from an EMBL/GenBank/DDBJ whole genome shotgun (WGS) entry which is preliminary data.</text>
</comment>
<keyword evidence="2" id="KW-1185">Reference proteome</keyword>
<sequence length="96" mass="10781">MAVPNILRRTSSIVARRIFLREDGRSRWYDDYLLRGSSQYTILCLDVCDPCDPSVPGYTAVMTPRGQVLRGSVLSAIRTTSPIFNASPRPWLPPVL</sequence>
<name>A0A4C1WCG8_EUMVA</name>
<organism evidence="1 2">
    <name type="scientific">Eumeta variegata</name>
    <name type="common">Bagworm moth</name>
    <name type="synonym">Eumeta japonica</name>
    <dbReference type="NCBI Taxonomy" id="151549"/>
    <lineage>
        <taxon>Eukaryota</taxon>
        <taxon>Metazoa</taxon>
        <taxon>Ecdysozoa</taxon>
        <taxon>Arthropoda</taxon>
        <taxon>Hexapoda</taxon>
        <taxon>Insecta</taxon>
        <taxon>Pterygota</taxon>
        <taxon>Neoptera</taxon>
        <taxon>Endopterygota</taxon>
        <taxon>Lepidoptera</taxon>
        <taxon>Glossata</taxon>
        <taxon>Ditrysia</taxon>
        <taxon>Tineoidea</taxon>
        <taxon>Psychidae</taxon>
        <taxon>Oiketicinae</taxon>
        <taxon>Eumeta</taxon>
    </lineage>
</organism>
<dbReference type="AlphaFoldDB" id="A0A4C1WCG8"/>
<dbReference type="Proteomes" id="UP000299102">
    <property type="component" value="Unassembled WGS sequence"/>
</dbReference>
<protein>
    <submittedName>
        <fullName evidence="1">Uncharacterized protein</fullName>
    </submittedName>
</protein>
<dbReference type="EMBL" id="BGZK01000529">
    <property type="protein sequence ID" value="GBP48743.1"/>
    <property type="molecule type" value="Genomic_DNA"/>
</dbReference>
<gene>
    <name evidence="1" type="ORF">EVAR_88204_1</name>
</gene>
<evidence type="ECO:0000313" key="1">
    <source>
        <dbReference type="EMBL" id="GBP48743.1"/>
    </source>
</evidence>
<proteinExistence type="predicted"/>
<evidence type="ECO:0000313" key="2">
    <source>
        <dbReference type="Proteomes" id="UP000299102"/>
    </source>
</evidence>
<reference evidence="1 2" key="1">
    <citation type="journal article" date="2019" name="Commun. Biol.">
        <title>The bagworm genome reveals a unique fibroin gene that provides high tensile strength.</title>
        <authorList>
            <person name="Kono N."/>
            <person name="Nakamura H."/>
            <person name="Ohtoshi R."/>
            <person name="Tomita M."/>
            <person name="Numata K."/>
            <person name="Arakawa K."/>
        </authorList>
    </citation>
    <scope>NUCLEOTIDE SEQUENCE [LARGE SCALE GENOMIC DNA]</scope>
</reference>
<accession>A0A4C1WCG8</accession>